<dbReference type="VEuPathDB" id="FungiDB:CPSG_03096"/>
<feature type="compositionally biased region" description="Polar residues" evidence="1">
    <location>
        <begin position="7"/>
        <end position="19"/>
    </location>
</feature>
<dbReference type="HOGENOM" id="CLU_1767886_0_0_1"/>
<dbReference type="EMBL" id="GL636489">
    <property type="protein sequence ID" value="EFW19921.1"/>
    <property type="molecule type" value="Genomic_DNA"/>
</dbReference>
<keyword evidence="3" id="KW-1185">Reference proteome</keyword>
<evidence type="ECO:0000256" key="1">
    <source>
        <dbReference type="SAM" id="MobiDB-lite"/>
    </source>
</evidence>
<name>E9D0R7_COCPS</name>
<proteinExistence type="predicted"/>
<evidence type="ECO:0000313" key="3">
    <source>
        <dbReference type="Proteomes" id="UP000002497"/>
    </source>
</evidence>
<feature type="region of interest" description="Disordered" evidence="1">
    <location>
        <begin position="1"/>
        <end position="20"/>
    </location>
</feature>
<organism evidence="3">
    <name type="scientific">Coccidioides posadasii (strain RMSCC 757 / Silveira)</name>
    <name type="common">Valley fever fungus</name>
    <dbReference type="NCBI Taxonomy" id="443226"/>
    <lineage>
        <taxon>Eukaryota</taxon>
        <taxon>Fungi</taxon>
        <taxon>Dikarya</taxon>
        <taxon>Ascomycota</taxon>
        <taxon>Pezizomycotina</taxon>
        <taxon>Eurotiomycetes</taxon>
        <taxon>Eurotiomycetidae</taxon>
        <taxon>Onygenales</taxon>
        <taxon>Onygenaceae</taxon>
        <taxon>Coccidioides</taxon>
    </lineage>
</organism>
<gene>
    <name evidence="2" type="ORF">CPSG_03096</name>
</gene>
<reference evidence="3" key="2">
    <citation type="submission" date="2010-03" db="EMBL/GenBank/DDBJ databases">
        <title>The genome sequence of Coccidioides posadasii strain Silveira.</title>
        <authorList>
            <consortium name="The Broad Institute Genome Sequencing Center for Infectious Disease"/>
            <person name="Neafsey D."/>
            <person name="Orbach M."/>
            <person name="Henn M.R."/>
            <person name="Cole G.T."/>
            <person name="Galgiani J."/>
            <person name="Gardner M.J."/>
            <person name="Kirkland T.N."/>
            <person name="Taylor J.W."/>
            <person name="Young S.K."/>
            <person name="Zeng Q."/>
            <person name="Koehrsen M."/>
            <person name="Alvarado L."/>
            <person name="Berlin A."/>
            <person name="Borenstein D."/>
            <person name="Chapman S.B."/>
            <person name="Chen Z."/>
            <person name="Engels R."/>
            <person name="Freedman E."/>
            <person name="Gellesch M."/>
            <person name="Goldberg J."/>
            <person name="Griggs A."/>
            <person name="Gujja S."/>
            <person name="Heilman E."/>
            <person name="Heiman D."/>
            <person name="Howarth C."/>
            <person name="Jen D."/>
            <person name="Larson L."/>
            <person name="Mehta T."/>
            <person name="Neiman D."/>
            <person name="Park D."/>
            <person name="Pearson M."/>
            <person name="Richards J."/>
            <person name="Roberts A."/>
            <person name="Saif S."/>
            <person name="Shea T."/>
            <person name="Shenoy N."/>
            <person name="Sisk P."/>
            <person name="Stolte C."/>
            <person name="Sykes S."/>
            <person name="Walk T."/>
            <person name="White J."/>
            <person name="Yandava C."/>
            <person name="Haas B."/>
            <person name="Nusbaum C."/>
            <person name="Birren B."/>
        </authorList>
    </citation>
    <scope>NUCLEOTIDE SEQUENCE [LARGE SCALE GENOMIC DNA]</scope>
    <source>
        <strain evidence="3">RMSCC 757 / Silveira</strain>
    </source>
</reference>
<reference evidence="3" key="1">
    <citation type="journal article" date="2010" name="Genome Res.">
        <title>Population genomic sequencing of Coccidioides fungi reveals recent hybridization and transposon control.</title>
        <authorList>
            <person name="Neafsey D.E."/>
            <person name="Barker B.M."/>
            <person name="Sharpton T.J."/>
            <person name="Stajich J.E."/>
            <person name="Park D.J."/>
            <person name="Whiston E."/>
            <person name="Hung C.-Y."/>
            <person name="McMahan C."/>
            <person name="White J."/>
            <person name="Sykes S."/>
            <person name="Heiman D."/>
            <person name="Young S."/>
            <person name="Zeng Q."/>
            <person name="Abouelleil A."/>
            <person name="Aftuck L."/>
            <person name="Bessette D."/>
            <person name="Brown A."/>
            <person name="FitzGerald M."/>
            <person name="Lui A."/>
            <person name="Macdonald J.P."/>
            <person name="Priest M."/>
            <person name="Orbach M.J."/>
            <person name="Galgiani J.N."/>
            <person name="Kirkland T.N."/>
            <person name="Cole G.T."/>
            <person name="Birren B.W."/>
            <person name="Henn M.R."/>
            <person name="Taylor J.W."/>
            <person name="Rounsley S.D."/>
        </authorList>
    </citation>
    <scope>NUCLEOTIDE SEQUENCE [LARGE SCALE GENOMIC DNA]</scope>
    <source>
        <strain evidence="3">RMSCC 757 / Silveira</strain>
    </source>
</reference>
<protein>
    <submittedName>
        <fullName evidence="2">Predicted protein</fullName>
    </submittedName>
</protein>
<dbReference type="Proteomes" id="UP000002497">
    <property type="component" value="Unassembled WGS sequence"/>
</dbReference>
<sequence length="147" mass="16461">MSLFGYSHTTRGRNPSTVGSAKARRFDCDEAEAKINVLYPLMVDYANIRRVGNKMVTFRELLPYKMLRLQRNVKAKQASDFGHLMIGTQSHSPHLMMSFVLLDHSFVMAFGIPPGKSAPEAARVYAAITRSLRERPLCLAPTANTMT</sequence>
<accession>E9D0R7</accession>
<evidence type="ECO:0000313" key="2">
    <source>
        <dbReference type="EMBL" id="EFW19921.1"/>
    </source>
</evidence>
<dbReference type="AlphaFoldDB" id="E9D0R7"/>